<protein>
    <submittedName>
        <fullName evidence="1">Uncharacterized protein</fullName>
    </submittedName>
</protein>
<comment type="caution">
    <text evidence="1">The sequence shown here is derived from an EMBL/GenBank/DDBJ whole genome shotgun (WGS) entry which is preliminary data.</text>
</comment>
<organism evidence="1 2">
    <name type="scientific">Peronospora destructor</name>
    <dbReference type="NCBI Taxonomy" id="86335"/>
    <lineage>
        <taxon>Eukaryota</taxon>
        <taxon>Sar</taxon>
        <taxon>Stramenopiles</taxon>
        <taxon>Oomycota</taxon>
        <taxon>Peronosporomycetes</taxon>
        <taxon>Peronosporales</taxon>
        <taxon>Peronosporaceae</taxon>
        <taxon>Peronospora</taxon>
    </lineage>
</organism>
<sequence>MEVLKTKVITEKAAAKLLKKLVDNKEEEENTDLMMNEVKFQLAQVLAYLEGKKPQIQLQQDEGLYGQY</sequence>
<gene>
    <name evidence="1" type="ORF">PDE001_LOCUS3654</name>
</gene>
<dbReference type="AlphaFoldDB" id="A0AAV0TTB4"/>
<dbReference type="Proteomes" id="UP001162029">
    <property type="component" value="Unassembled WGS sequence"/>
</dbReference>
<evidence type="ECO:0000313" key="2">
    <source>
        <dbReference type="Proteomes" id="UP001162029"/>
    </source>
</evidence>
<name>A0AAV0TTB4_9STRA</name>
<proteinExistence type="predicted"/>
<evidence type="ECO:0000313" key="1">
    <source>
        <dbReference type="EMBL" id="CAI5726746.1"/>
    </source>
</evidence>
<reference evidence="1" key="1">
    <citation type="submission" date="2022-12" db="EMBL/GenBank/DDBJ databases">
        <authorList>
            <person name="Webb A."/>
        </authorList>
    </citation>
    <scope>NUCLEOTIDE SEQUENCE</scope>
    <source>
        <strain evidence="1">Pd1</strain>
    </source>
</reference>
<dbReference type="EMBL" id="CANTFM010000631">
    <property type="protein sequence ID" value="CAI5726746.1"/>
    <property type="molecule type" value="Genomic_DNA"/>
</dbReference>
<keyword evidence="2" id="KW-1185">Reference proteome</keyword>
<accession>A0AAV0TTB4</accession>